<dbReference type="VEuPathDB" id="FungiDB:ACLA_098740"/>
<gene>
    <name evidence="2" type="ORF">ACLA_098740</name>
</gene>
<dbReference type="AlphaFoldDB" id="A1CMZ5"/>
<accession>A1CMZ5</accession>
<dbReference type="HOGENOM" id="CLU_2333238_0_0_1"/>
<feature type="chain" id="PRO_5002633716" evidence="1">
    <location>
        <begin position="19"/>
        <end position="98"/>
    </location>
</feature>
<dbReference type="Proteomes" id="UP000006701">
    <property type="component" value="Unassembled WGS sequence"/>
</dbReference>
<organism evidence="2 3">
    <name type="scientific">Aspergillus clavatus (strain ATCC 1007 / CBS 513.65 / DSM 816 / NCTC 3887 / NRRL 1 / QM 1276 / 107)</name>
    <dbReference type="NCBI Taxonomy" id="344612"/>
    <lineage>
        <taxon>Eukaryota</taxon>
        <taxon>Fungi</taxon>
        <taxon>Dikarya</taxon>
        <taxon>Ascomycota</taxon>
        <taxon>Pezizomycotina</taxon>
        <taxon>Eurotiomycetes</taxon>
        <taxon>Eurotiomycetidae</taxon>
        <taxon>Eurotiales</taxon>
        <taxon>Aspergillaceae</taxon>
        <taxon>Aspergillus</taxon>
        <taxon>Aspergillus subgen. Fumigati</taxon>
    </lineage>
</organism>
<feature type="signal peptide" evidence="1">
    <location>
        <begin position="1"/>
        <end position="18"/>
    </location>
</feature>
<name>A1CMZ5_ASPCL</name>
<keyword evidence="1" id="KW-0732">Signal</keyword>
<dbReference type="GeneID" id="4702271"/>
<dbReference type="EMBL" id="DS027058">
    <property type="protein sequence ID" value="EAW08932.1"/>
    <property type="molecule type" value="Genomic_DNA"/>
</dbReference>
<keyword evidence="3" id="KW-1185">Reference proteome</keyword>
<protein>
    <submittedName>
        <fullName evidence="2">Uncharacterized protein</fullName>
    </submittedName>
</protein>
<evidence type="ECO:0000313" key="3">
    <source>
        <dbReference type="Proteomes" id="UP000006701"/>
    </source>
</evidence>
<reference evidence="2 3" key="1">
    <citation type="journal article" date="2008" name="PLoS Genet.">
        <title>Genomic islands in the pathogenic filamentous fungus Aspergillus fumigatus.</title>
        <authorList>
            <person name="Fedorova N.D."/>
            <person name="Khaldi N."/>
            <person name="Joardar V.S."/>
            <person name="Maiti R."/>
            <person name="Amedeo P."/>
            <person name="Anderson M.J."/>
            <person name="Crabtree J."/>
            <person name="Silva J.C."/>
            <person name="Badger J.H."/>
            <person name="Albarraq A."/>
            <person name="Angiuoli S."/>
            <person name="Bussey H."/>
            <person name="Bowyer P."/>
            <person name="Cotty P.J."/>
            <person name="Dyer P.S."/>
            <person name="Egan A."/>
            <person name="Galens K."/>
            <person name="Fraser-Liggett C.M."/>
            <person name="Haas B.J."/>
            <person name="Inman J.M."/>
            <person name="Kent R."/>
            <person name="Lemieux S."/>
            <person name="Malavazi I."/>
            <person name="Orvis J."/>
            <person name="Roemer T."/>
            <person name="Ronning C.M."/>
            <person name="Sundaram J.P."/>
            <person name="Sutton G."/>
            <person name="Turner G."/>
            <person name="Venter J.C."/>
            <person name="White O.R."/>
            <person name="Whitty B.R."/>
            <person name="Youngman P."/>
            <person name="Wolfe K.H."/>
            <person name="Goldman G.H."/>
            <person name="Wortman J.R."/>
            <person name="Jiang B."/>
            <person name="Denning D.W."/>
            <person name="Nierman W.C."/>
        </authorList>
    </citation>
    <scope>NUCLEOTIDE SEQUENCE [LARGE SCALE GENOMIC DNA]</scope>
    <source>
        <strain evidence="3">ATCC 1007 / CBS 513.65 / DSM 816 / NCTC 3887 / NRRL 1</strain>
    </source>
</reference>
<evidence type="ECO:0000313" key="2">
    <source>
        <dbReference type="EMBL" id="EAW08932.1"/>
    </source>
</evidence>
<dbReference type="RefSeq" id="XP_001270358.1">
    <property type="nucleotide sequence ID" value="XM_001270357.1"/>
</dbReference>
<sequence>MHLVKLLSALALIPLTTAMPPSQVLAMFWGDKHHDHHDGDHHNGHHGGRHGCPDKPQECNHHCRRRHFDRGVCVSPKKSNGKANYCSCEDDSMWSGRY</sequence>
<dbReference type="KEGG" id="act:ACLA_098740"/>
<proteinExistence type="predicted"/>
<evidence type="ECO:0000256" key="1">
    <source>
        <dbReference type="SAM" id="SignalP"/>
    </source>
</evidence>